<comment type="subcellular location">
    <subcellularLocation>
        <location evidence="6">Membrane</location>
        <topology evidence="6">Single-pass type I membrane protein</topology>
    </subcellularLocation>
</comment>
<proteinExistence type="predicted"/>
<feature type="domain" description="DSL" evidence="9">
    <location>
        <begin position="101"/>
        <end position="145"/>
    </location>
</feature>
<keyword evidence="6 8" id="KW-1133">Transmembrane helix</keyword>
<dbReference type="GO" id="GO:0007154">
    <property type="term" value="P:cell communication"/>
    <property type="evidence" value="ECO:0007669"/>
    <property type="project" value="InterPro"/>
</dbReference>
<gene>
    <name evidence="10" type="ORF">CHS0354_029007</name>
</gene>
<feature type="compositionally biased region" description="Low complexity" evidence="7">
    <location>
        <begin position="458"/>
        <end position="503"/>
    </location>
</feature>
<feature type="compositionally biased region" description="Polar residues" evidence="7">
    <location>
        <begin position="440"/>
        <end position="457"/>
    </location>
</feature>
<keyword evidence="1 6" id="KW-0217">Developmental protein</keyword>
<evidence type="ECO:0000256" key="5">
    <source>
        <dbReference type="PROSITE-ProRule" id="PRU00377"/>
    </source>
</evidence>
<evidence type="ECO:0000313" key="11">
    <source>
        <dbReference type="Proteomes" id="UP001195483"/>
    </source>
</evidence>
<evidence type="ECO:0000256" key="1">
    <source>
        <dbReference type="ARBA" id="ARBA00022473"/>
    </source>
</evidence>
<dbReference type="CDD" id="cd00054">
    <property type="entry name" value="EGF_CA"/>
    <property type="match status" value="1"/>
</dbReference>
<feature type="compositionally biased region" description="Polar residues" evidence="7">
    <location>
        <begin position="368"/>
        <end position="377"/>
    </location>
</feature>
<feature type="non-terminal residue" evidence="10">
    <location>
        <position position="3590"/>
    </location>
</feature>
<keyword evidence="6 8" id="KW-0472">Membrane</keyword>
<evidence type="ECO:0000256" key="8">
    <source>
        <dbReference type="SAM" id="Phobius"/>
    </source>
</evidence>
<feature type="transmembrane region" description="Helical" evidence="8">
    <location>
        <begin position="3515"/>
        <end position="3540"/>
    </location>
</feature>
<evidence type="ECO:0000313" key="10">
    <source>
        <dbReference type="EMBL" id="KAK3591160.1"/>
    </source>
</evidence>
<dbReference type="EMBL" id="JAEAOA010001744">
    <property type="protein sequence ID" value="KAK3591160.1"/>
    <property type="molecule type" value="Genomic_DNA"/>
</dbReference>
<protein>
    <recommendedName>
        <fullName evidence="6">Delta-like protein</fullName>
    </recommendedName>
</protein>
<feature type="compositionally biased region" description="Low complexity" evidence="7">
    <location>
        <begin position="351"/>
        <end position="367"/>
    </location>
</feature>
<keyword evidence="4 5" id="KW-1015">Disulfide bond</keyword>
<feature type="compositionally biased region" description="Low complexity" evidence="7">
    <location>
        <begin position="327"/>
        <end position="344"/>
    </location>
</feature>
<reference evidence="10" key="3">
    <citation type="submission" date="2023-05" db="EMBL/GenBank/DDBJ databases">
        <authorList>
            <person name="Smith C.H."/>
        </authorList>
    </citation>
    <scope>NUCLEOTIDE SEQUENCE</scope>
    <source>
        <strain evidence="10">CHS0354</strain>
        <tissue evidence="10">Mantle</tissue>
    </source>
</reference>
<dbReference type="PROSITE" id="PS00022">
    <property type="entry name" value="EGF_1"/>
    <property type="match status" value="1"/>
</dbReference>
<keyword evidence="2 6" id="KW-0245">EGF-like domain</keyword>
<evidence type="ECO:0000256" key="7">
    <source>
        <dbReference type="SAM" id="MobiDB-lite"/>
    </source>
</evidence>
<dbReference type="PROSITE" id="PS51051">
    <property type="entry name" value="DSL"/>
    <property type="match status" value="1"/>
</dbReference>
<feature type="disulfide bond" evidence="5">
    <location>
        <begin position="116"/>
        <end position="128"/>
    </location>
</feature>
<organism evidence="10 11">
    <name type="scientific">Potamilus streckersoni</name>
    <dbReference type="NCBI Taxonomy" id="2493646"/>
    <lineage>
        <taxon>Eukaryota</taxon>
        <taxon>Metazoa</taxon>
        <taxon>Spiralia</taxon>
        <taxon>Lophotrochozoa</taxon>
        <taxon>Mollusca</taxon>
        <taxon>Bivalvia</taxon>
        <taxon>Autobranchia</taxon>
        <taxon>Heteroconchia</taxon>
        <taxon>Palaeoheterodonta</taxon>
        <taxon>Unionida</taxon>
        <taxon>Unionoidea</taxon>
        <taxon>Unionidae</taxon>
        <taxon>Ambleminae</taxon>
        <taxon>Lampsilini</taxon>
        <taxon>Potamilus</taxon>
    </lineage>
</organism>
<reference evidence="10" key="2">
    <citation type="journal article" date="2021" name="Genome Biol. Evol.">
        <title>Developing a high-quality reference genome for a parasitic bivalve with doubly uniparental inheritance (Bivalvia: Unionida).</title>
        <authorList>
            <person name="Smith C.H."/>
        </authorList>
    </citation>
    <scope>NUCLEOTIDE SEQUENCE</scope>
    <source>
        <strain evidence="10">CHS0354</strain>
        <tissue evidence="10">Mantle</tissue>
    </source>
</reference>
<feature type="region of interest" description="Disordered" evidence="7">
    <location>
        <begin position="440"/>
        <end position="503"/>
    </location>
</feature>
<feature type="disulfide bond" evidence="5">
    <location>
        <begin position="103"/>
        <end position="112"/>
    </location>
</feature>
<dbReference type="Proteomes" id="UP001195483">
    <property type="component" value="Unassembled WGS sequence"/>
</dbReference>
<keyword evidence="3 6" id="KW-0677">Repeat</keyword>
<keyword evidence="11" id="KW-1185">Reference proteome</keyword>
<comment type="caution">
    <text evidence="10">The sequence shown here is derived from an EMBL/GenBank/DDBJ whole genome shotgun (WGS) entry which is preliminary data.</text>
</comment>
<keyword evidence="6 8" id="KW-0812">Transmembrane</keyword>
<dbReference type="SMART" id="SM00051">
    <property type="entry name" value="DSL"/>
    <property type="match status" value="1"/>
</dbReference>
<evidence type="ECO:0000256" key="3">
    <source>
        <dbReference type="ARBA" id="ARBA00022737"/>
    </source>
</evidence>
<evidence type="ECO:0000256" key="6">
    <source>
        <dbReference type="RuleBase" id="RU280815"/>
    </source>
</evidence>
<dbReference type="Gene3D" id="2.10.25.140">
    <property type="match status" value="1"/>
</dbReference>
<reference evidence="10" key="1">
    <citation type="journal article" date="2021" name="Genome Biol. Evol.">
        <title>A High-Quality Reference Genome for a Parasitic Bivalve with Doubly Uniparental Inheritance (Bivalvia: Unionida).</title>
        <authorList>
            <person name="Smith C.H."/>
        </authorList>
    </citation>
    <scope>NUCLEOTIDE SEQUENCE</scope>
    <source>
        <strain evidence="10">CHS0354</strain>
    </source>
</reference>
<dbReference type="InterPro" id="IPR051495">
    <property type="entry name" value="Epithelial_Barrier/Signaling"/>
</dbReference>
<dbReference type="PANTHER" id="PTHR13802:SF52">
    <property type="entry name" value="MUCIN-4"/>
    <property type="match status" value="1"/>
</dbReference>
<dbReference type="Pfam" id="PF01414">
    <property type="entry name" value="DSL"/>
    <property type="match status" value="1"/>
</dbReference>
<feature type="region of interest" description="Disordered" evidence="7">
    <location>
        <begin position="327"/>
        <end position="377"/>
    </location>
</feature>
<name>A0AAE0SGU4_9BIVA</name>
<sequence length="3590" mass="409959">GTGCTYGLQSVTGPDNKNEIFFPNISSPSVVNFKFETWLGNSLVRINVTDVDSDGSQLVDYFALNHSQIAGYNFSITSQTVYNITGTRDRTATRILLGIAVYCDQHYYGPQCAIKCVGQNDCNGHYVCDEQGHKKCSPGWDGINCTIQISGGEADCSVYEDQREFIPSEWTGKYSCPLQANVSLTLNVTKSENRIEVAGSLMFFAFNLPFSGTYASVAKFLTVQTAGNIISIDGKNYSSVELNLFLKDSVTMNGSIVFLGPMQMTCALYLIRQAVYFGGCNLQGTCIRYGPSKNQYFCCCNDGFIGQHCEVSTATTSIVTSSSTKTTSNTIRTSARTTKTTNLTMPALSGSTKTTPSTPHNTTPKTTIQINTAPTNPNITSAPSTISTAHLTVSNITTSSTTPTTTNSITSATTIIPSTTTKSPTSTATSVTTIITAHTPSTSLQPNTTYSTKSTIHSSQPPSTISTAQTTTQPTPTKLVTTSMQSTSKPSTASTSTTSTTFTTTPSITSTTLLTTTTPAEVAVKGKNYSFHVELVKEEYNQNSFLTIISNAWIKANAGLHLNSSVLEVNISSWDALIDREGVEILGIFYTVQVHVNWNKSLVVPGHAIMEQEVQASYNSQVYRGQIESLISLEFSFHINIEGPGLAEEEKARVERAINTTWATNSSMLAVTILKMEEYVGEDGQEVTKIYYFISKKQIYLHPTSVTLPNQGILETNIRNEVSTIKFYSGTLLWRYRFHYSLYVEEHVYTENLQHFSLAVSQLWAASSSVSVCSVGGCIVNISRTEKYLTYDGNTVVEILYFVHKGGNIFSPFLVATKGPDSQQLRNIRVISPKSNSSYIIYIRTGILYRLSFSQELYIQGRVDVKDTQKIMTSLTQAWTSHLIGFSMQLHFIRVELCLDSQGSEVSRIIYFLMNGGHIQDGRSMNSPTINWLDTWFRNTTHMVITGSGQAYNVYTEKTDQVLRKTQYFTVFINGYTWAEDKNVLQNIIQRAWTEKYTGYNFSVTIVKEEISYTSEGDVVTAFVYRLSTHFFVDPELEYRFNRTVVLTTIERILVQGTNLKQSYSLYDFREAIYTADSCFSLTFSTKLAIVDFIHIQTALNTSLSLKWKDYAYYQQGFSVRVLRQEKVYIQQKWYWMVQFTLHYKSGLTIYPKFVTTVNEILLEGSLSVTGVGGYRYQLYMRSQTAQLYWYSYSFGIYFEYELYKADWDIIMVYLKMEWCKRLYGSTSCSNITITVTGQEHWIDIHGKSLWKLVYYVSVNNSIVSAVRDHNWAYSLSIMNFNSTFGFTFSSVNISRSGIAGLLPFSYIFSLYTNITISTEYRQTIIEAIINAWKAHKSVSIDWSQVSLHIMDQVAVKTGGLSSKWVWRILYYLTYRGRQIDSTTWPTFDVNWLQSNLSSSVPIWFYSDLNLQWLDYYFHVYLRNKVSIKDYVHFERIILQTWYSTHTEYRGCGCVSVQVKSQEEVVDQGISYWQLNYNLIINGTVIRSSDLPPLNYSVLQSFLNFTGPQGNYIFHPSIDFVYRPVSYQYYSGLYLKQWLPSWNYEYIVKLLTEYYREHWTAWNFTSLTVYLTTQRHYLTYTGSWIWKLPFFVKVDEKVIHPDVLPPIDWNWIYHRLNITTPQGTHYEFYNSTDVTTVDTTFTIHTTQMVSTSNFAQFETAIKLAWLKQNTEYNESDVDVHIKTQEEVIDTNGHSHWAVYYTLSVNGIILDSRDTTSLNVSTLQGYLTFLGPTGVKYDLSYINTSISGTVNQRNLMSIYLNHYVRIQDRDQVEEKILQAWNDILRSSDHYKGNLSLKFVRQKEYLKTGYSIWKWDYFLLLNGSHIHPDELLKIDLDKVKSHLANTTTITKYQVENATTSFYDYHLHFPLYVKGMVAFEQDKAKFEEKLLKAWKAFKPNWLDLKVEITHQEELVDNIGNSVWELVYFVTRGNTTVDSREQTWINKSAIETIMGPKGAYVLVQKTSNLIRYSKNAFYFYVNNKFDKKGLDKLKASTVELIENIYIDLKGKVSLEINRHEEYIDSSGLIIWKVVYFVMVNGMYIPSEGLENLNQSKLQEKLNFTSVQNQSYHILEVKDQHVYRYREKFSIFLKSKISRTSFSWFQTTIKTAWEKQIKEYQICRCLNVTVNSLEEVLDENGKSYWLLTYFLIKNTSLVNSMISVSLNLSILREGMNSSELHAGTVVEEQATIYRTSQSFAFYLSTEIGYQHSYNFELAIERAWKKKNEEFPWMSEPRVTIKRTMRYVQLISSTVIWRVEYFLGDICVGEGCSMLDPQTLPLLTAADVQAQINFTRPGLQQNYTVVNTGQSVVDYRYHFSLYLTTNLRDVDRNKFENIIRRIWNTTQDESTHGDIKVFIPTTEEYVFTNYFGRLHGKSYWKVVIFIEQNGTMVDSEVSTPFNETAVLEKIDFAGAHNMSYQVVVGLNTNQLLRYEYTVSFFITAMVKYEDIQEVVTELEYAWTTFAIHACCVEIQLVRQEDHISLSRGLITKFVFVVSLNGTVTSKSKLPYLTHANIQEAMNTTRDRYKVLDLDEVSEVIQYNKLFKINLKHPLLDVDRMKFQEQLTQSWRSFTKVSAISTEIIFQEEKINTKTSEMSWQLHYSVMNGSLVYYADEQDDIAYEELRKGLSLNVTGTSASYSSYVEWSKNLTTVRSIELFSIYVQYRVATNDFNKFETSLINVWNKNGTDHGEQKVQSASIIRTEEVVNDKLQYAWKLSYTLTTKENVSEMTARNTKDLSFEMIAGNFQINSTSGQSYKLVNIENGLQLTKTFQVVLSRQLYKVDTQNFTAAFKNSVAHFINGNPQDLTLMLVHRESVYSVSTGQKGYKLIFIAKVNGSVVDASLQQRIPKELVQQHISFKTPRREEYIVYSTGQSENFRKDSELFEWRLMSIVPKYITDGMTSVLIASWTEHLKGENLSVNISGLQRDEFISNNEVTGTRLRYFMDVNGSRYFPIQTTYPEISTLVNKTREILNYTVHSYAQENFYPLSTCYKVLIHQRENMNLSQLNNVLQGSWNKSTSESVKITVVQKSSYVGLYGLQLTGVYYAVHLNESLMEPEYIIEPDNSVIQKVAEDTGASLQVYQNKPSFRVSDLHRVQITGTLTKTTRKKLQNALIELWSSASKTEIRHINASIELSEEYFSKSGSHVISSLLYTVAMDNKMVASWELRPLDTKSMETKINTFLNGSHMLWTGTATKVHVLNLHKSTASVNPDKVKAAITEAWQSKVTASSTVFVNLIEFEKQAVSRFVDSSWSFLNSIRYAVYVNSSTPEELAVDPVSTAEMNKALQKHQLQGCECTAKKLYKLYIKGSKASQNKSELQIALGKAWNQSNEDVNVNSFAVNVKQQGSRMRRAASKDFTLIGNNEEEISPLEFTVSHGQEEPNDMFVDIPDNDTLDRNLKDAKTEMCHCEPKARGNVKLDGATKKDEVPKIANAVKDAVNKENPEVKKEDLNVEVSRVADGKDQDGKEISDVEYIVQCNQSSCDIETLKAPSEVHLEASLNEIGKNLYSRAEPVKDKNNNDWVIPVAVACGVLAFIILVAIICCCLAKRRHSKKGDLVKQEEEVEKNNSYDQEHFSDAAVFNNPSYDMSEVHYKQKM</sequence>
<feature type="disulfide bond" evidence="5">
    <location>
        <begin position="136"/>
        <end position="145"/>
    </location>
</feature>
<dbReference type="PANTHER" id="PTHR13802">
    <property type="entry name" value="MUCIN 4-RELATED"/>
    <property type="match status" value="1"/>
</dbReference>
<keyword evidence="6" id="KW-0732">Signal</keyword>
<evidence type="ECO:0000256" key="4">
    <source>
        <dbReference type="ARBA" id="ARBA00023157"/>
    </source>
</evidence>
<evidence type="ECO:0000256" key="2">
    <source>
        <dbReference type="ARBA" id="ARBA00022536"/>
    </source>
</evidence>
<comment type="function">
    <text evidence="6">Putative Notch ligand involved in the mediation of Notch signaling.</text>
</comment>
<evidence type="ECO:0000259" key="9">
    <source>
        <dbReference type="PROSITE" id="PS51051"/>
    </source>
</evidence>
<dbReference type="PROSITE" id="PS01186">
    <property type="entry name" value="EGF_2"/>
    <property type="match status" value="1"/>
</dbReference>
<accession>A0AAE0SGU4</accession>
<dbReference type="GO" id="GO:0016020">
    <property type="term" value="C:membrane"/>
    <property type="evidence" value="ECO:0007669"/>
    <property type="project" value="UniProtKB-SubCell"/>
</dbReference>
<dbReference type="InterPro" id="IPR000742">
    <property type="entry name" value="EGF"/>
</dbReference>
<dbReference type="InterPro" id="IPR001774">
    <property type="entry name" value="DSL"/>
</dbReference>